<dbReference type="EMBL" id="JAUSTY010000004">
    <property type="protein sequence ID" value="MDQ0165393.1"/>
    <property type="molecule type" value="Genomic_DNA"/>
</dbReference>
<name>A0ABT9VWN8_9BACI</name>
<keyword evidence="3" id="KW-1185">Reference proteome</keyword>
<keyword evidence="1" id="KW-0812">Transmembrane</keyword>
<reference evidence="2 3" key="1">
    <citation type="submission" date="2023-07" db="EMBL/GenBank/DDBJ databases">
        <title>Genomic Encyclopedia of Type Strains, Phase IV (KMG-IV): sequencing the most valuable type-strain genomes for metagenomic binning, comparative biology and taxonomic classification.</title>
        <authorList>
            <person name="Goeker M."/>
        </authorList>
    </citation>
    <scope>NUCLEOTIDE SEQUENCE [LARGE SCALE GENOMIC DNA]</scope>
    <source>
        <strain evidence="2 3">DSM 12751</strain>
    </source>
</reference>
<proteinExistence type="predicted"/>
<organism evidence="2 3">
    <name type="scientific">Caldalkalibacillus horti</name>
    <dbReference type="NCBI Taxonomy" id="77523"/>
    <lineage>
        <taxon>Bacteria</taxon>
        <taxon>Bacillati</taxon>
        <taxon>Bacillota</taxon>
        <taxon>Bacilli</taxon>
        <taxon>Bacillales</taxon>
        <taxon>Bacillaceae</taxon>
        <taxon>Caldalkalibacillus</taxon>
    </lineage>
</organism>
<sequence>MSYYHSCRRNVGRGVQFRTHDGRVHRGVITRVTPSHLYYRPYGAGITGLNSEEVKAESAIAQDSAHEGQEVQWGWGWGFGAGFGTGIAFGAIASLAFLPFFFW</sequence>
<keyword evidence="1" id="KW-0472">Membrane</keyword>
<dbReference type="RefSeq" id="WP_307392444.1">
    <property type="nucleotide sequence ID" value="NZ_BAAADK010000045.1"/>
</dbReference>
<evidence type="ECO:0000256" key="1">
    <source>
        <dbReference type="SAM" id="Phobius"/>
    </source>
</evidence>
<protein>
    <submittedName>
        <fullName evidence="2">Uncharacterized protein</fullName>
    </submittedName>
</protein>
<accession>A0ABT9VWN8</accession>
<evidence type="ECO:0000313" key="2">
    <source>
        <dbReference type="EMBL" id="MDQ0165393.1"/>
    </source>
</evidence>
<evidence type="ECO:0000313" key="3">
    <source>
        <dbReference type="Proteomes" id="UP001235840"/>
    </source>
</evidence>
<keyword evidence="1" id="KW-1133">Transmembrane helix</keyword>
<comment type="caution">
    <text evidence="2">The sequence shown here is derived from an EMBL/GenBank/DDBJ whole genome shotgun (WGS) entry which is preliminary data.</text>
</comment>
<dbReference type="Proteomes" id="UP001235840">
    <property type="component" value="Unassembled WGS sequence"/>
</dbReference>
<feature type="transmembrane region" description="Helical" evidence="1">
    <location>
        <begin position="77"/>
        <end position="102"/>
    </location>
</feature>
<gene>
    <name evidence="2" type="ORF">J2S11_001293</name>
</gene>